<dbReference type="Proteomes" id="UP001500893">
    <property type="component" value="Unassembled WGS sequence"/>
</dbReference>
<evidence type="ECO:0000313" key="2">
    <source>
        <dbReference type="Proteomes" id="UP001500893"/>
    </source>
</evidence>
<name>A0ABP6MZR8_9ACTN</name>
<keyword evidence="2" id="KW-1185">Reference proteome</keyword>
<evidence type="ECO:0008006" key="3">
    <source>
        <dbReference type="Google" id="ProtNLM"/>
    </source>
</evidence>
<dbReference type="InterPro" id="IPR009091">
    <property type="entry name" value="RCC1/BLIP-II"/>
</dbReference>
<organism evidence="1 2">
    <name type="scientific">Streptomyces rameus</name>
    <dbReference type="NCBI Taxonomy" id="68261"/>
    <lineage>
        <taxon>Bacteria</taxon>
        <taxon>Bacillati</taxon>
        <taxon>Actinomycetota</taxon>
        <taxon>Actinomycetes</taxon>
        <taxon>Kitasatosporales</taxon>
        <taxon>Streptomycetaceae</taxon>
        <taxon>Streptomyces</taxon>
    </lineage>
</organism>
<comment type="caution">
    <text evidence="1">The sequence shown here is derived from an EMBL/GenBank/DDBJ whole genome shotgun (WGS) entry which is preliminary data.</text>
</comment>
<dbReference type="Pfam" id="PF13540">
    <property type="entry name" value="RCC1_2"/>
    <property type="match status" value="1"/>
</dbReference>
<protein>
    <recommendedName>
        <fullName evidence="3">Chromosome condensation regulator</fullName>
    </recommendedName>
</protein>
<accession>A0ABP6MZR8</accession>
<dbReference type="RefSeq" id="WP_425586677.1">
    <property type="nucleotide sequence ID" value="NZ_BAAAVM010000021.1"/>
</dbReference>
<dbReference type="Gene3D" id="2.130.10.30">
    <property type="entry name" value="Regulator of chromosome condensation 1/beta-lactamase-inhibitor protein II"/>
    <property type="match status" value="1"/>
</dbReference>
<proteinExistence type="predicted"/>
<dbReference type="EMBL" id="BAAAVM010000021">
    <property type="protein sequence ID" value="GAA3131819.1"/>
    <property type="molecule type" value="Genomic_DNA"/>
</dbReference>
<dbReference type="SUPFAM" id="SSF50985">
    <property type="entry name" value="RCC1/BLIP-II"/>
    <property type="match status" value="1"/>
</dbReference>
<sequence length="80" mass="8269">MLANASVLAAGRRHSVGRRWDGTVLAVGNTAAAECRVERWEDVIAVAAGNVHTATNTGRSHTVGLRSDGTVLATGWNGDG</sequence>
<reference evidence="2" key="1">
    <citation type="journal article" date="2019" name="Int. J. Syst. Evol. Microbiol.">
        <title>The Global Catalogue of Microorganisms (GCM) 10K type strain sequencing project: providing services to taxonomists for standard genome sequencing and annotation.</title>
        <authorList>
            <consortium name="The Broad Institute Genomics Platform"/>
            <consortium name="The Broad Institute Genome Sequencing Center for Infectious Disease"/>
            <person name="Wu L."/>
            <person name="Ma J."/>
        </authorList>
    </citation>
    <scope>NUCLEOTIDE SEQUENCE [LARGE SCALE GENOMIC DNA]</scope>
    <source>
        <strain evidence="2">JCM 11574</strain>
    </source>
</reference>
<evidence type="ECO:0000313" key="1">
    <source>
        <dbReference type="EMBL" id="GAA3131819.1"/>
    </source>
</evidence>
<gene>
    <name evidence="1" type="ORF">GCM10010521_17160</name>
</gene>